<evidence type="ECO:0008006" key="4">
    <source>
        <dbReference type="Google" id="ProtNLM"/>
    </source>
</evidence>
<dbReference type="GO" id="GO:0004842">
    <property type="term" value="F:ubiquitin-protein transferase activity"/>
    <property type="evidence" value="ECO:0007669"/>
    <property type="project" value="InterPro"/>
</dbReference>
<comment type="caution">
    <text evidence="2">The sequence shown here is derived from an EMBL/GenBank/DDBJ whole genome shotgun (WGS) entry which is preliminary data.</text>
</comment>
<evidence type="ECO:0000313" key="2">
    <source>
        <dbReference type="EMBL" id="KAF3436210.1"/>
    </source>
</evidence>
<dbReference type="Gene3D" id="3.30.40.10">
    <property type="entry name" value="Zinc/RING finger domain, C3HC4 (zinc finger)"/>
    <property type="match status" value="1"/>
</dbReference>
<keyword evidence="3" id="KW-1185">Reference proteome</keyword>
<protein>
    <recommendedName>
        <fullName evidence="4">E3 ubiquitin protein ligase DRIP2-like</fullName>
    </recommendedName>
</protein>
<dbReference type="Proteomes" id="UP000796880">
    <property type="component" value="Unassembled WGS sequence"/>
</dbReference>
<feature type="compositionally biased region" description="Basic and acidic residues" evidence="1">
    <location>
        <begin position="233"/>
        <end position="244"/>
    </location>
</feature>
<dbReference type="InterPro" id="IPR044807">
    <property type="entry name" value="DRIP1-like"/>
</dbReference>
<organism evidence="2 3">
    <name type="scientific">Rhamnella rubrinervis</name>
    <dbReference type="NCBI Taxonomy" id="2594499"/>
    <lineage>
        <taxon>Eukaryota</taxon>
        <taxon>Viridiplantae</taxon>
        <taxon>Streptophyta</taxon>
        <taxon>Embryophyta</taxon>
        <taxon>Tracheophyta</taxon>
        <taxon>Spermatophyta</taxon>
        <taxon>Magnoliopsida</taxon>
        <taxon>eudicotyledons</taxon>
        <taxon>Gunneridae</taxon>
        <taxon>Pentapetalae</taxon>
        <taxon>rosids</taxon>
        <taxon>fabids</taxon>
        <taxon>Rosales</taxon>
        <taxon>Rhamnaceae</taxon>
        <taxon>rhamnoid group</taxon>
        <taxon>Rhamneae</taxon>
        <taxon>Rhamnella</taxon>
    </lineage>
</organism>
<evidence type="ECO:0000313" key="3">
    <source>
        <dbReference type="Proteomes" id="UP000796880"/>
    </source>
</evidence>
<dbReference type="InterPro" id="IPR013083">
    <property type="entry name" value="Znf_RING/FYVE/PHD"/>
</dbReference>
<evidence type="ECO:0000256" key="1">
    <source>
        <dbReference type="SAM" id="MobiDB-lite"/>
    </source>
</evidence>
<gene>
    <name evidence="2" type="ORF">FNV43_RR23302</name>
</gene>
<dbReference type="EMBL" id="VOIH02000010">
    <property type="protein sequence ID" value="KAF3436210.1"/>
    <property type="molecule type" value="Genomic_DNA"/>
</dbReference>
<dbReference type="PANTHER" id="PTHR46293">
    <property type="entry name" value="E3 UBIQUITIN PROTEIN LIGASE DRIP1"/>
    <property type="match status" value="1"/>
</dbReference>
<sequence length="373" mass="41907">MPPPYLNVFIPLSNITYTEMVVYNFNELIVVDWGVPHEQSLGLPLKCIYDKISEEEIECCPICNIKLGCVPLEKLRPDHTLQDVRAKIFPFKRRKVKAPEVVAAVTIPVRRKERSLSSLVVSTPRVSNHTTMTGRRTKAVARKAAVRGSSFSVEKLLRKRKVLLSDSNKETENVSELWEGKLDLWKPLNCLVEVANRTKSFKPNSQGPDNKVEPKNVIDNEPPIVKPKSFEGSAKRESASEESRISPQSVLDAASIRHERRIGPVWLSLIASEDQEALPPLPQIPAIYLRIKNGDLPVSFIQKYLMRKLELTSEAEVEIKCMGQPLVPTLPLHNLVELWLKTASTPVRIPATIGSSAKDFVMVLTYAHKVPES</sequence>
<dbReference type="OrthoDB" id="1305878at2759"/>
<accession>A0A8K0GVW2</accession>
<reference evidence="2" key="1">
    <citation type="submission" date="2020-03" db="EMBL/GenBank/DDBJ databases">
        <title>A high-quality chromosome-level genome assembly of a woody plant with both climbing and erect habits, Rhamnella rubrinervis.</title>
        <authorList>
            <person name="Lu Z."/>
            <person name="Yang Y."/>
            <person name="Zhu X."/>
            <person name="Sun Y."/>
        </authorList>
    </citation>
    <scope>NUCLEOTIDE SEQUENCE</scope>
    <source>
        <strain evidence="2">BYM</strain>
        <tissue evidence="2">Leaf</tissue>
    </source>
</reference>
<dbReference type="AlphaFoldDB" id="A0A8K0GVW2"/>
<name>A0A8K0GVW2_9ROSA</name>
<proteinExistence type="predicted"/>
<feature type="region of interest" description="Disordered" evidence="1">
    <location>
        <begin position="200"/>
        <end position="245"/>
    </location>
</feature>
<dbReference type="PANTHER" id="PTHR46293:SF16">
    <property type="entry name" value="E3 UBIQUITIN PROTEIN LIGASE DRIP1"/>
    <property type="match status" value="1"/>
</dbReference>